<evidence type="ECO:0000256" key="1">
    <source>
        <dbReference type="ARBA" id="ARBA00023054"/>
    </source>
</evidence>
<proteinExistence type="predicted"/>
<feature type="non-terminal residue" evidence="4">
    <location>
        <position position="138"/>
    </location>
</feature>
<dbReference type="InterPro" id="IPR051147">
    <property type="entry name" value="CFAP_domain-containing"/>
</dbReference>
<evidence type="ECO:0000256" key="2">
    <source>
        <dbReference type="SAM" id="Coils"/>
    </source>
</evidence>
<dbReference type="PANTHER" id="PTHR21683">
    <property type="entry name" value="COILED-COIL DOMAIN-CONTAINING PROTEIN 42 LIKE-2-LIKE-RELATED"/>
    <property type="match status" value="1"/>
</dbReference>
<comment type="caution">
    <text evidence="4">The sequence shown here is derived from an EMBL/GenBank/DDBJ whole genome shotgun (WGS) entry which is preliminary data.</text>
</comment>
<keyword evidence="5" id="KW-1185">Reference proteome</keyword>
<feature type="non-terminal residue" evidence="4">
    <location>
        <position position="1"/>
    </location>
</feature>
<sequence length="138" mass="15956">GRTVPSWDAAMLSLPTSLLLKRRELAEVEQALQSQQEEFQQRMESLMQRWNQLGQRGEQLQDAMLKFHSITLTLSSYHRLQEWALQRADEEQAQVAGKSAEAHCLHEELLGHRECFAQRVRSLCGFSDYLWAVLARMG</sequence>
<protein>
    <submittedName>
        <fullName evidence="4">CCD42 protein</fullName>
    </submittedName>
</protein>
<dbReference type="OrthoDB" id="10264298at2759"/>
<gene>
    <name evidence="4" type="ORF">RHICYA_R16183</name>
</gene>
<evidence type="ECO:0000313" key="4">
    <source>
        <dbReference type="EMBL" id="NXO00828.1"/>
    </source>
</evidence>
<dbReference type="AlphaFoldDB" id="A0A7L1NR64"/>
<evidence type="ECO:0000259" key="3">
    <source>
        <dbReference type="Pfam" id="PF13863"/>
    </source>
</evidence>
<dbReference type="EMBL" id="VXBP01007531">
    <property type="protein sequence ID" value="NXO00828.1"/>
    <property type="molecule type" value="Genomic_DNA"/>
</dbReference>
<feature type="coiled-coil region" evidence="2">
    <location>
        <begin position="18"/>
        <end position="49"/>
    </location>
</feature>
<reference evidence="4 5" key="1">
    <citation type="submission" date="2019-09" db="EMBL/GenBank/DDBJ databases">
        <title>Bird 10,000 Genomes (B10K) Project - Family phase.</title>
        <authorList>
            <person name="Zhang G."/>
        </authorList>
    </citation>
    <scope>NUCLEOTIDE SEQUENCE [LARGE SCALE GENOMIC DNA]</scope>
    <source>
        <strain evidence="4">B10K-DU-002-35</strain>
        <tissue evidence="4">Muscle</tissue>
    </source>
</reference>
<dbReference type="InterPro" id="IPR025252">
    <property type="entry name" value="DUF4200"/>
</dbReference>
<accession>A0A7L1NR64</accession>
<keyword evidence="1 2" id="KW-0175">Coiled coil</keyword>
<evidence type="ECO:0000313" key="5">
    <source>
        <dbReference type="Proteomes" id="UP000565785"/>
    </source>
</evidence>
<name>A0A7L1NR64_RHICY</name>
<dbReference type="GO" id="GO:0005856">
    <property type="term" value="C:cytoskeleton"/>
    <property type="evidence" value="ECO:0007669"/>
    <property type="project" value="UniProtKB-ARBA"/>
</dbReference>
<feature type="domain" description="DUF4200" evidence="3">
    <location>
        <begin position="18"/>
        <end position="134"/>
    </location>
</feature>
<dbReference type="PANTHER" id="PTHR21683:SF9">
    <property type="entry name" value="CILIA- AND FLAGELLA-ASSOCIATED PROTEIN 73"/>
    <property type="match status" value="1"/>
</dbReference>
<organism evidence="4 5">
    <name type="scientific">Rhinopomastus cyanomelas</name>
    <name type="common">Common scimitarbill</name>
    <dbReference type="NCBI Taxonomy" id="113115"/>
    <lineage>
        <taxon>Eukaryota</taxon>
        <taxon>Metazoa</taxon>
        <taxon>Chordata</taxon>
        <taxon>Craniata</taxon>
        <taxon>Vertebrata</taxon>
        <taxon>Euteleostomi</taxon>
        <taxon>Archelosauria</taxon>
        <taxon>Archosauria</taxon>
        <taxon>Dinosauria</taxon>
        <taxon>Saurischia</taxon>
        <taxon>Theropoda</taxon>
        <taxon>Coelurosauria</taxon>
        <taxon>Aves</taxon>
        <taxon>Neognathae</taxon>
        <taxon>Neoaves</taxon>
        <taxon>Telluraves</taxon>
        <taxon>Coraciimorphae</taxon>
        <taxon>Bucerotiformes</taxon>
        <taxon>Rhinopomastidae</taxon>
        <taxon>Rhinopomastus</taxon>
    </lineage>
</organism>
<dbReference type="Proteomes" id="UP000565785">
    <property type="component" value="Unassembled WGS sequence"/>
</dbReference>
<dbReference type="Pfam" id="PF13863">
    <property type="entry name" value="DUF4200"/>
    <property type="match status" value="1"/>
</dbReference>